<sequence>MTLTHDTAHAKINLFLHVTGRRADGYHLLDSLAVFAGAADEVRIGNTAERMSLSLGGPFGAGLEADDNNLVLRAARALQEKTGQTESFHLSLEKALPVSSGIGGGSADAAATLRLLAARWGVRRNALFPLAETLGADVPVCVSQTATRMQGIGEILKPAPVLPSAGLLLVNPGVGISTPDVFRAFAAGGGIVTRPYPVLPDRWDTATAMVADLKRTTNDLQALAVSHCPVIGTVLDAIAHQDTCLLARMSGSGATCFGVFATPDDAKAAEKSIKLSDTASAWWTWAGAFHQNDSTAEKA</sequence>
<dbReference type="Gene3D" id="3.30.70.890">
    <property type="entry name" value="GHMP kinase, C-terminal domain"/>
    <property type="match status" value="1"/>
</dbReference>
<evidence type="ECO:0000313" key="13">
    <source>
        <dbReference type="EMBL" id="EHH68961.1"/>
    </source>
</evidence>
<reference evidence="13 14" key="1">
    <citation type="submission" date="2011-10" db="EMBL/GenBank/DDBJ databases">
        <title>Genome sequence of Gluconobacter morbifer G707, isolated from Drosophila gut.</title>
        <authorList>
            <person name="Lee W.-J."/>
            <person name="Kim E.-K."/>
        </authorList>
    </citation>
    <scope>NUCLEOTIDE SEQUENCE [LARGE SCALE GENOMIC DNA]</scope>
    <source>
        <strain evidence="13 14">G707</strain>
    </source>
</reference>
<dbReference type="UniPathway" id="UPA00056">
    <property type="reaction ID" value="UER00094"/>
</dbReference>
<dbReference type="SUPFAM" id="SSF55060">
    <property type="entry name" value="GHMP Kinase, C-terminal domain"/>
    <property type="match status" value="1"/>
</dbReference>
<evidence type="ECO:0000256" key="9">
    <source>
        <dbReference type="ARBA" id="ARBA00032554"/>
    </source>
</evidence>
<proteinExistence type="inferred from homology"/>
<dbReference type="NCBIfam" id="NF011202">
    <property type="entry name" value="PRK14608.1"/>
    <property type="match status" value="1"/>
</dbReference>
<comment type="function">
    <text evidence="10">Catalyzes the phosphorylation of the position 2 hydroxy group of 4-diphosphocytidyl-2C-methyl-D-erythritol.</text>
</comment>
<dbReference type="NCBIfam" id="TIGR00154">
    <property type="entry name" value="ispE"/>
    <property type="match status" value="1"/>
</dbReference>
<dbReference type="InterPro" id="IPR004424">
    <property type="entry name" value="IspE"/>
</dbReference>
<dbReference type="Proteomes" id="UP000004949">
    <property type="component" value="Unassembled WGS sequence"/>
</dbReference>
<keyword evidence="5 10" id="KW-0547">Nucleotide-binding</keyword>
<dbReference type="PATRIC" id="fig|1088869.3.peg.271"/>
<keyword evidence="6 10" id="KW-0418">Kinase</keyword>
<evidence type="ECO:0000256" key="2">
    <source>
        <dbReference type="ARBA" id="ARBA00012052"/>
    </source>
</evidence>
<evidence type="ECO:0000259" key="12">
    <source>
        <dbReference type="Pfam" id="PF08544"/>
    </source>
</evidence>
<gene>
    <name evidence="10" type="primary">ispE</name>
    <name evidence="13" type="ORF">GMO_02680</name>
</gene>
<comment type="catalytic activity">
    <reaction evidence="10">
        <text>4-CDP-2-C-methyl-D-erythritol + ATP = 4-CDP-2-C-methyl-D-erythritol 2-phosphate + ADP + H(+)</text>
        <dbReference type="Rhea" id="RHEA:18437"/>
        <dbReference type="ChEBI" id="CHEBI:15378"/>
        <dbReference type="ChEBI" id="CHEBI:30616"/>
        <dbReference type="ChEBI" id="CHEBI:57823"/>
        <dbReference type="ChEBI" id="CHEBI:57919"/>
        <dbReference type="ChEBI" id="CHEBI:456216"/>
        <dbReference type="EC" id="2.7.1.148"/>
    </reaction>
</comment>
<dbReference type="AlphaFoldDB" id="G6XFK3"/>
<dbReference type="InterPro" id="IPR006204">
    <property type="entry name" value="GHMP_kinase_N_dom"/>
</dbReference>
<keyword evidence="7 10" id="KW-0067">ATP-binding</keyword>
<evidence type="ECO:0000256" key="1">
    <source>
        <dbReference type="ARBA" id="ARBA00009684"/>
    </source>
</evidence>
<evidence type="ECO:0000259" key="11">
    <source>
        <dbReference type="Pfam" id="PF00288"/>
    </source>
</evidence>
<dbReference type="EMBL" id="AGQV01000001">
    <property type="protein sequence ID" value="EHH68961.1"/>
    <property type="molecule type" value="Genomic_DNA"/>
</dbReference>
<dbReference type="HAMAP" id="MF_00061">
    <property type="entry name" value="IspE"/>
    <property type="match status" value="1"/>
</dbReference>
<dbReference type="RefSeq" id="WP_008850418.1">
    <property type="nucleotide sequence ID" value="NZ_AGQV01000001.1"/>
</dbReference>
<dbReference type="PANTHER" id="PTHR43527">
    <property type="entry name" value="4-DIPHOSPHOCYTIDYL-2-C-METHYL-D-ERYTHRITOL KINASE, CHLOROPLASTIC"/>
    <property type="match status" value="1"/>
</dbReference>
<keyword evidence="8 10" id="KW-0414">Isoprene biosynthesis</keyword>
<comment type="similarity">
    <text evidence="1 10">Belongs to the GHMP kinase family. IspE subfamily.</text>
</comment>
<dbReference type="PIRSF" id="PIRSF010376">
    <property type="entry name" value="IspE"/>
    <property type="match status" value="1"/>
</dbReference>
<evidence type="ECO:0000256" key="5">
    <source>
        <dbReference type="ARBA" id="ARBA00022741"/>
    </source>
</evidence>
<dbReference type="SUPFAM" id="SSF54211">
    <property type="entry name" value="Ribosomal protein S5 domain 2-like"/>
    <property type="match status" value="1"/>
</dbReference>
<accession>G6XFK3</accession>
<feature type="active site" evidence="10">
    <location>
        <position position="11"/>
    </location>
</feature>
<keyword evidence="4 10" id="KW-0808">Transferase</keyword>
<dbReference type="InterPro" id="IPR013750">
    <property type="entry name" value="GHMP_kinase_C_dom"/>
</dbReference>
<dbReference type="eggNOG" id="COG1947">
    <property type="taxonomic scope" value="Bacteria"/>
</dbReference>
<dbReference type="Gene3D" id="3.30.230.10">
    <property type="match status" value="1"/>
</dbReference>
<evidence type="ECO:0000256" key="4">
    <source>
        <dbReference type="ARBA" id="ARBA00022679"/>
    </source>
</evidence>
<name>G6XFK3_9PROT</name>
<feature type="domain" description="GHMP kinase C-terminal" evidence="12">
    <location>
        <begin position="217"/>
        <end position="272"/>
    </location>
</feature>
<organism evidence="13 14">
    <name type="scientific">Gluconobacter morbifer G707</name>
    <dbReference type="NCBI Taxonomy" id="1088869"/>
    <lineage>
        <taxon>Bacteria</taxon>
        <taxon>Pseudomonadati</taxon>
        <taxon>Pseudomonadota</taxon>
        <taxon>Alphaproteobacteria</taxon>
        <taxon>Acetobacterales</taxon>
        <taxon>Acetobacteraceae</taxon>
        <taxon>Gluconobacter</taxon>
    </lineage>
</organism>
<dbReference type="GO" id="GO:0005524">
    <property type="term" value="F:ATP binding"/>
    <property type="evidence" value="ECO:0007669"/>
    <property type="project" value="UniProtKB-UniRule"/>
</dbReference>
<evidence type="ECO:0000256" key="8">
    <source>
        <dbReference type="ARBA" id="ARBA00023229"/>
    </source>
</evidence>
<dbReference type="PANTHER" id="PTHR43527:SF2">
    <property type="entry name" value="4-DIPHOSPHOCYTIDYL-2-C-METHYL-D-ERYTHRITOL KINASE, CHLOROPLASTIC"/>
    <property type="match status" value="1"/>
</dbReference>
<evidence type="ECO:0000256" key="7">
    <source>
        <dbReference type="ARBA" id="ARBA00022840"/>
    </source>
</evidence>
<dbReference type="InterPro" id="IPR020568">
    <property type="entry name" value="Ribosomal_Su5_D2-typ_SF"/>
</dbReference>
<dbReference type="GO" id="GO:0050515">
    <property type="term" value="F:4-(cytidine 5'-diphospho)-2-C-methyl-D-erythritol kinase activity"/>
    <property type="evidence" value="ECO:0007669"/>
    <property type="project" value="UniProtKB-UniRule"/>
</dbReference>
<dbReference type="InterPro" id="IPR036554">
    <property type="entry name" value="GHMP_kinase_C_sf"/>
</dbReference>
<dbReference type="OrthoDB" id="9809438at2"/>
<evidence type="ECO:0000256" key="3">
    <source>
        <dbReference type="ARBA" id="ARBA00017473"/>
    </source>
</evidence>
<evidence type="ECO:0000256" key="6">
    <source>
        <dbReference type="ARBA" id="ARBA00022777"/>
    </source>
</evidence>
<dbReference type="EC" id="2.7.1.148" evidence="2 10"/>
<evidence type="ECO:0000313" key="14">
    <source>
        <dbReference type="Proteomes" id="UP000004949"/>
    </source>
</evidence>
<dbReference type="InterPro" id="IPR014721">
    <property type="entry name" value="Ribsml_uS5_D2-typ_fold_subgr"/>
</dbReference>
<dbReference type="GO" id="GO:0016114">
    <property type="term" value="P:terpenoid biosynthetic process"/>
    <property type="evidence" value="ECO:0007669"/>
    <property type="project" value="UniProtKB-UniRule"/>
</dbReference>
<comment type="caution">
    <text evidence="13">The sequence shown here is derived from an EMBL/GenBank/DDBJ whole genome shotgun (WGS) entry which is preliminary data.</text>
</comment>
<feature type="binding site" evidence="10">
    <location>
        <begin position="97"/>
        <end position="107"/>
    </location>
    <ligand>
        <name>ATP</name>
        <dbReference type="ChEBI" id="CHEBI:30616"/>
    </ligand>
</feature>
<dbReference type="Pfam" id="PF08544">
    <property type="entry name" value="GHMP_kinases_C"/>
    <property type="match status" value="1"/>
</dbReference>
<feature type="domain" description="GHMP kinase N-terminal" evidence="11">
    <location>
        <begin position="69"/>
        <end position="143"/>
    </location>
</feature>
<dbReference type="GO" id="GO:0019288">
    <property type="term" value="P:isopentenyl diphosphate biosynthetic process, methylerythritol 4-phosphate pathway"/>
    <property type="evidence" value="ECO:0007669"/>
    <property type="project" value="UniProtKB-UniRule"/>
</dbReference>
<dbReference type="STRING" id="1088869.GMO_02680"/>
<protein>
    <recommendedName>
        <fullName evidence="3 10">4-diphosphocytidyl-2-C-methyl-D-erythritol kinase</fullName>
        <shortName evidence="10">CMK</shortName>
        <ecNumber evidence="2 10">2.7.1.148</ecNumber>
    </recommendedName>
    <alternativeName>
        <fullName evidence="9 10">4-(cytidine-5'-diphospho)-2-C-methyl-D-erythritol kinase</fullName>
    </alternativeName>
</protein>
<comment type="pathway">
    <text evidence="10">Isoprenoid biosynthesis; isopentenyl diphosphate biosynthesis via DXP pathway; isopentenyl diphosphate from 1-deoxy-D-xylulose 5-phosphate: step 3/6.</text>
</comment>
<feature type="active site" evidence="10">
    <location>
        <position position="137"/>
    </location>
</feature>
<dbReference type="Pfam" id="PF00288">
    <property type="entry name" value="GHMP_kinases_N"/>
    <property type="match status" value="1"/>
</dbReference>
<evidence type="ECO:0000256" key="10">
    <source>
        <dbReference type="HAMAP-Rule" id="MF_00061"/>
    </source>
</evidence>
<keyword evidence="14" id="KW-1185">Reference proteome</keyword>